<reference evidence="2 3" key="1">
    <citation type="submission" date="2018-03" db="EMBL/GenBank/DDBJ databases">
        <authorList>
            <person name="Keele B.F."/>
        </authorList>
    </citation>
    <scope>NUCLEOTIDE SEQUENCE [LARGE SCALE GENOMIC DNA]</scope>
    <source>
        <strain evidence="2 3">YL28-9</strain>
    </source>
</reference>
<feature type="region of interest" description="Disordered" evidence="1">
    <location>
        <begin position="41"/>
        <end position="63"/>
    </location>
</feature>
<keyword evidence="3" id="KW-1185">Reference proteome</keyword>
<organism evidence="2 3">
    <name type="scientific">Pedobacter yulinensis</name>
    <dbReference type="NCBI Taxonomy" id="2126353"/>
    <lineage>
        <taxon>Bacteria</taxon>
        <taxon>Pseudomonadati</taxon>
        <taxon>Bacteroidota</taxon>
        <taxon>Sphingobacteriia</taxon>
        <taxon>Sphingobacteriales</taxon>
        <taxon>Sphingobacteriaceae</taxon>
        <taxon>Pedobacter</taxon>
    </lineage>
</organism>
<dbReference type="AlphaFoldDB" id="A0A2T3HJ52"/>
<evidence type="ECO:0000256" key="1">
    <source>
        <dbReference type="SAM" id="MobiDB-lite"/>
    </source>
</evidence>
<comment type="caution">
    <text evidence="2">The sequence shown here is derived from an EMBL/GenBank/DDBJ whole genome shotgun (WGS) entry which is preliminary data.</text>
</comment>
<name>A0A2T3HJ52_9SPHI</name>
<accession>A0A2T3HJ52</accession>
<dbReference type="EMBL" id="PYLS01000005">
    <property type="protein sequence ID" value="PST82478.1"/>
    <property type="molecule type" value="Genomic_DNA"/>
</dbReference>
<evidence type="ECO:0000313" key="2">
    <source>
        <dbReference type="EMBL" id="PST82478.1"/>
    </source>
</evidence>
<dbReference type="Proteomes" id="UP000240912">
    <property type="component" value="Unassembled WGS sequence"/>
</dbReference>
<protein>
    <submittedName>
        <fullName evidence="2">Uncharacterized protein</fullName>
    </submittedName>
</protein>
<evidence type="ECO:0000313" key="3">
    <source>
        <dbReference type="Proteomes" id="UP000240912"/>
    </source>
</evidence>
<sequence>MPCGRKAGITYSTTGGMVARSFPGWGNGGFPQGLLLLNPGGAGTKRSGVKQSTGLPAATGSVRSFPGKGGSLGRYLKLYAGSGT</sequence>
<proteinExistence type="predicted"/>
<gene>
    <name evidence="2" type="ORF">C7T94_07310</name>
</gene>